<dbReference type="AlphaFoldDB" id="A0A917CQG6"/>
<accession>A0A917CQG6</accession>
<evidence type="ECO:0000313" key="1">
    <source>
        <dbReference type="EMBL" id="GGF94424.1"/>
    </source>
</evidence>
<dbReference type="Proteomes" id="UP000632858">
    <property type="component" value="Unassembled WGS sequence"/>
</dbReference>
<reference evidence="1" key="2">
    <citation type="submission" date="2020-09" db="EMBL/GenBank/DDBJ databases">
        <authorList>
            <person name="Sun Q."/>
            <person name="Zhou Y."/>
        </authorList>
    </citation>
    <scope>NUCLEOTIDE SEQUENCE</scope>
    <source>
        <strain evidence="1">CGMCC 1.12726</strain>
    </source>
</reference>
<sequence>MHRFVISTRTQFNDEHEVHNITIGCPYMPPESHRLDLGAHPHCQSALAEARRNWPPRRINGCRWCARECHSR</sequence>
<keyword evidence="2" id="KW-1185">Reference proteome</keyword>
<reference evidence="1" key="1">
    <citation type="journal article" date="2014" name="Int. J. Syst. Evol. Microbiol.">
        <title>Complete genome sequence of Corynebacterium casei LMG S-19264T (=DSM 44701T), isolated from a smear-ripened cheese.</title>
        <authorList>
            <consortium name="US DOE Joint Genome Institute (JGI-PGF)"/>
            <person name="Walter F."/>
            <person name="Albersmeier A."/>
            <person name="Kalinowski J."/>
            <person name="Ruckert C."/>
        </authorList>
    </citation>
    <scope>NUCLEOTIDE SEQUENCE</scope>
    <source>
        <strain evidence="1">CGMCC 1.12726</strain>
    </source>
</reference>
<dbReference type="EMBL" id="BMFO01000003">
    <property type="protein sequence ID" value="GGF94424.1"/>
    <property type="molecule type" value="Genomic_DNA"/>
</dbReference>
<organism evidence="1 2">
    <name type="scientific">Arenimonas maotaiensis</name>
    <dbReference type="NCBI Taxonomy" id="1446479"/>
    <lineage>
        <taxon>Bacteria</taxon>
        <taxon>Pseudomonadati</taxon>
        <taxon>Pseudomonadota</taxon>
        <taxon>Gammaproteobacteria</taxon>
        <taxon>Lysobacterales</taxon>
        <taxon>Lysobacteraceae</taxon>
        <taxon>Arenimonas</taxon>
    </lineage>
</organism>
<comment type="caution">
    <text evidence="1">The sequence shown here is derived from an EMBL/GenBank/DDBJ whole genome shotgun (WGS) entry which is preliminary data.</text>
</comment>
<evidence type="ECO:0000313" key="2">
    <source>
        <dbReference type="Proteomes" id="UP000632858"/>
    </source>
</evidence>
<gene>
    <name evidence="1" type="ORF">GCM10010960_15160</name>
</gene>
<proteinExistence type="predicted"/>
<name>A0A917CQG6_9GAMM</name>
<protein>
    <submittedName>
        <fullName evidence="1">Uncharacterized protein</fullName>
    </submittedName>
</protein>